<dbReference type="VEuPathDB" id="CryptoDB:Cvel_23613"/>
<proteinExistence type="predicted"/>
<dbReference type="AlphaFoldDB" id="A0A0G4GWI4"/>
<reference evidence="2" key="1">
    <citation type="submission" date="2014-11" db="EMBL/GenBank/DDBJ databases">
        <authorList>
            <person name="Otto D Thomas"/>
            <person name="Naeem Raeece"/>
        </authorList>
    </citation>
    <scope>NUCLEOTIDE SEQUENCE</scope>
</reference>
<protein>
    <submittedName>
        <fullName evidence="2">Uncharacterized protein</fullName>
    </submittedName>
</protein>
<feature type="region of interest" description="Disordered" evidence="1">
    <location>
        <begin position="48"/>
        <end position="71"/>
    </location>
</feature>
<sequence length="81" mass="8425">MDREGVFRDPNPAVVVSNSHNSNQGGGHKSFLLVVAVVTTLPQSPVSLGRLPPSSAPLMRREEGGDLSPVFGVDQGVAKGC</sequence>
<gene>
    <name evidence="2" type="ORF">Cvel_23613</name>
</gene>
<evidence type="ECO:0000256" key="1">
    <source>
        <dbReference type="SAM" id="MobiDB-lite"/>
    </source>
</evidence>
<name>A0A0G4GWI4_9ALVE</name>
<feature type="region of interest" description="Disordered" evidence="1">
    <location>
        <begin position="1"/>
        <end position="26"/>
    </location>
</feature>
<organism evidence="2">
    <name type="scientific">Chromera velia CCMP2878</name>
    <dbReference type="NCBI Taxonomy" id="1169474"/>
    <lineage>
        <taxon>Eukaryota</taxon>
        <taxon>Sar</taxon>
        <taxon>Alveolata</taxon>
        <taxon>Colpodellida</taxon>
        <taxon>Chromeraceae</taxon>
        <taxon>Chromera</taxon>
    </lineage>
</organism>
<evidence type="ECO:0000313" key="2">
    <source>
        <dbReference type="EMBL" id="CEM35105.1"/>
    </source>
</evidence>
<accession>A0A0G4GWI4</accession>
<dbReference type="EMBL" id="CDMZ01001605">
    <property type="protein sequence ID" value="CEM35105.1"/>
    <property type="molecule type" value="Genomic_DNA"/>
</dbReference>